<sequence>MYRSRNVAHLAGATGLPVLLAGWGLVTLLVGGEVTASTWALALGLALPLSVFLLVVVRDRPLLGLETAYAAGFVGGVLVTTAGYLGLAVVASDALRALARVGALELVVVAAVFGAGGGLLAFVDAKYVDRPRSAVFLEAEYLEDPNEGS</sequence>
<dbReference type="Proteomes" id="UP001057580">
    <property type="component" value="Chromosome"/>
</dbReference>
<evidence type="ECO:0000313" key="3">
    <source>
        <dbReference type="Proteomes" id="UP001057580"/>
    </source>
</evidence>
<feature type="transmembrane region" description="Helical" evidence="1">
    <location>
        <begin position="97"/>
        <end position="123"/>
    </location>
</feature>
<keyword evidence="1" id="KW-1133">Transmembrane helix</keyword>
<dbReference type="RefSeq" id="WP_260593026.1">
    <property type="nucleotide sequence ID" value="NZ_CP104003.1"/>
</dbReference>
<proteinExistence type="predicted"/>
<dbReference type="KEGG" id="ssai:N0B31_18165"/>
<dbReference type="GeneID" id="74944389"/>
<feature type="transmembrane region" description="Helical" evidence="1">
    <location>
        <begin position="36"/>
        <end position="57"/>
    </location>
</feature>
<feature type="transmembrane region" description="Helical" evidence="1">
    <location>
        <begin position="7"/>
        <end position="30"/>
    </location>
</feature>
<dbReference type="EMBL" id="CP104003">
    <property type="protein sequence ID" value="UWM54032.1"/>
    <property type="molecule type" value="Genomic_DNA"/>
</dbReference>
<reference evidence="2" key="1">
    <citation type="submission" date="2022-09" db="EMBL/GenBank/DDBJ databases">
        <title>Diverse halophilic archaea isolated from saline environments.</title>
        <authorList>
            <person name="Cui H.-L."/>
        </authorList>
    </citation>
    <scope>NUCLEOTIDE SEQUENCE</scope>
    <source>
        <strain evidence="2">ZS-35-S2</strain>
    </source>
</reference>
<keyword evidence="1" id="KW-0472">Membrane</keyword>
<protein>
    <submittedName>
        <fullName evidence="2">Uncharacterized protein</fullName>
    </submittedName>
</protein>
<dbReference type="AlphaFoldDB" id="A0A9E7UAH0"/>
<accession>A0A9E7UAH0</accession>
<keyword evidence="3" id="KW-1185">Reference proteome</keyword>
<gene>
    <name evidence="2" type="ORF">N0B31_18165</name>
</gene>
<organism evidence="2 3">
    <name type="scientific">Salinirubellus salinus</name>
    <dbReference type="NCBI Taxonomy" id="1364945"/>
    <lineage>
        <taxon>Archaea</taxon>
        <taxon>Methanobacteriati</taxon>
        <taxon>Methanobacteriota</taxon>
        <taxon>Stenosarchaea group</taxon>
        <taxon>Halobacteria</taxon>
        <taxon>Halobacteriales</taxon>
        <taxon>Natronomonadaceae</taxon>
        <taxon>Salinirubellus</taxon>
    </lineage>
</organism>
<name>A0A9E7UAH0_9EURY</name>
<feature type="transmembrane region" description="Helical" evidence="1">
    <location>
        <begin position="69"/>
        <end position="91"/>
    </location>
</feature>
<evidence type="ECO:0000256" key="1">
    <source>
        <dbReference type="SAM" id="Phobius"/>
    </source>
</evidence>
<keyword evidence="1" id="KW-0812">Transmembrane</keyword>
<evidence type="ECO:0000313" key="2">
    <source>
        <dbReference type="EMBL" id="UWM54032.1"/>
    </source>
</evidence>